<organism evidence="1 2">
    <name type="scientific">Cognatiyoonia sediminum</name>
    <dbReference type="NCBI Taxonomy" id="1508389"/>
    <lineage>
        <taxon>Bacteria</taxon>
        <taxon>Pseudomonadati</taxon>
        <taxon>Pseudomonadota</taxon>
        <taxon>Alphaproteobacteria</taxon>
        <taxon>Rhodobacterales</taxon>
        <taxon>Paracoccaceae</taxon>
        <taxon>Cognatiyoonia</taxon>
    </lineage>
</organism>
<dbReference type="AlphaFoldDB" id="A0A1M5SRQ7"/>
<sequence length="55" mass="6642">MDRHRDEEDQPQTRENECCTEKAELMRMWQSSTVADGFSLEWTLDHLERSKELRS</sequence>
<keyword evidence="2" id="KW-1185">Reference proteome</keyword>
<evidence type="ECO:0000313" key="1">
    <source>
        <dbReference type="EMBL" id="SHH41175.1"/>
    </source>
</evidence>
<protein>
    <submittedName>
        <fullName evidence="1">Uncharacterized protein</fullName>
    </submittedName>
</protein>
<proteinExistence type="predicted"/>
<reference evidence="1 2" key="1">
    <citation type="submission" date="2016-11" db="EMBL/GenBank/DDBJ databases">
        <authorList>
            <person name="Jaros S."/>
            <person name="Januszkiewicz K."/>
            <person name="Wedrychowicz H."/>
        </authorList>
    </citation>
    <scope>NUCLEOTIDE SEQUENCE [LARGE SCALE GENOMIC DNA]</scope>
    <source>
        <strain evidence="1 2">DSM 28715</strain>
    </source>
</reference>
<name>A0A1M5SRQ7_9RHOB</name>
<evidence type="ECO:0000313" key="2">
    <source>
        <dbReference type="Proteomes" id="UP000184074"/>
    </source>
</evidence>
<gene>
    <name evidence="1" type="ORF">SAMN05444003_3065</name>
</gene>
<dbReference type="EMBL" id="FQXB01000007">
    <property type="protein sequence ID" value="SHH41175.1"/>
    <property type="molecule type" value="Genomic_DNA"/>
</dbReference>
<accession>A0A1M5SRQ7</accession>
<dbReference type="Proteomes" id="UP000184074">
    <property type="component" value="Unassembled WGS sequence"/>
</dbReference>
<dbReference type="STRING" id="1508389.SAMN05444003_3065"/>